<feature type="compositionally biased region" description="Low complexity" evidence="5">
    <location>
        <begin position="145"/>
        <end position="157"/>
    </location>
</feature>
<gene>
    <name evidence="8" type="ORF">B0I71DRAFT_132587</name>
    <name evidence="7" type="ORF">YALI1_F00286g</name>
</gene>
<dbReference type="OMA" id="NKCKNLH"/>
<name>A0A1D8NLB3_YARLL</name>
<dbReference type="InterPro" id="IPR036855">
    <property type="entry name" value="Znf_CCCH_sf"/>
</dbReference>
<dbReference type="EMBL" id="KZ859002">
    <property type="protein sequence ID" value="RDW25431.1"/>
    <property type="molecule type" value="Genomic_DNA"/>
</dbReference>
<keyword evidence="2 4" id="KW-0863">Zinc-finger</keyword>
<dbReference type="VEuPathDB" id="FungiDB:YALI1_F00286g"/>
<dbReference type="VEuPathDB" id="FungiDB:YALI0_F00242g"/>
<proteinExistence type="predicted"/>
<feature type="region of interest" description="Disordered" evidence="5">
    <location>
        <begin position="1"/>
        <end position="38"/>
    </location>
</feature>
<protein>
    <submittedName>
        <fullName evidence="8">Nuclear fragile X mental retardation-interacting protein 1-domain-containing protein</fullName>
    </submittedName>
</protein>
<feature type="compositionally biased region" description="Basic and acidic residues" evidence="5">
    <location>
        <begin position="81"/>
        <end position="94"/>
    </location>
</feature>
<organism evidence="7 9">
    <name type="scientific">Yarrowia lipolytica</name>
    <name type="common">Candida lipolytica</name>
    <dbReference type="NCBI Taxonomy" id="4952"/>
    <lineage>
        <taxon>Eukaryota</taxon>
        <taxon>Fungi</taxon>
        <taxon>Dikarya</taxon>
        <taxon>Ascomycota</taxon>
        <taxon>Saccharomycotina</taxon>
        <taxon>Dipodascomycetes</taxon>
        <taxon>Dipodascales</taxon>
        <taxon>Dipodascales incertae sedis</taxon>
        <taxon>Yarrowia</taxon>
    </lineage>
</organism>
<evidence type="ECO:0000259" key="6">
    <source>
        <dbReference type="PROSITE" id="PS50103"/>
    </source>
</evidence>
<dbReference type="InterPro" id="IPR000571">
    <property type="entry name" value="Znf_CCCH"/>
</dbReference>
<keyword evidence="1 4" id="KW-0479">Metal-binding</keyword>
<reference evidence="7 9" key="1">
    <citation type="journal article" date="2016" name="PLoS ONE">
        <title>Sequence Assembly of Yarrowia lipolytica Strain W29/CLIB89 Shows Transposable Element Diversity.</title>
        <authorList>
            <person name="Magnan C."/>
            <person name="Yu J."/>
            <person name="Chang I."/>
            <person name="Jahn E."/>
            <person name="Kanomata Y."/>
            <person name="Wu J."/>
            <person name="Zeller M."/>
            <person name="Oakes M."/>
            <person name="Baldi P."/>
            <person name="Sandmeyer S."/>
        </authorList>
    </citation>
    <scope>NUCLEOTIDE SEQUENCE [LARGE SCALE GENOMIC DNA]</scope>
    <source>
        <strain evidence="7">CLIB89</strain>
        <strain evidence="9">CLIB89(W29)</strain>
    </source>
</reference>
<feature type="region of interest" description="Disordered" evidence="5">
    <location>
        <begin position="61"/>
        <end position="121"/>
    </location>
</feature>
<reference evidence="8 10" key="2">
    <citation type="submission" date="2018-07" db="EMBL/GenBank/DDBJ databases">
        <title>Draft Genome Assemblies for Five Robust Yarrowia lipolytica Strains Exhibiting High Lipid Production and Pentose Sugar Utilization and Sugar Alcohol Secretion from Undetoxified Lignocellulosic Biomass Hydrolysates.</title>
        <authorList>
            <consortium name="DOE Joint Genome Institute"/>
            <person name="Walker C."/>
            <person name="Ryu S."/>
            <person name="Na H."/>
            <person name="Zane M."/>
            <person name="LaButti K."/>
            <person name="Lipzen A."/>
            <person name="Haridas S."/>
            <person name="Barry K."/>
            <person name="Grigoriev I.V."/>
            <person name="Quarterman J."/>
            <person name="Slininger P."/>
            <person name="Dien B."/>
            <person name="Trinh C.T."/>
        </authorList>
    </citation>
    <scope>NUCLEOTIDE SEQUENCE [LARGE SCALE GENOMIC DNA]</scope>
    <source>
        <strain evidence="8 10">YB392</strain>
    </source>
</reference>
<dbReference type="EMBL" id="CP017558">
    <property type="protein sequence ID" value="AOW06427.1"/>
    <property type="molecule type" value="Genomic_DNA"/>
</dbReference>
<feature type="compositionally biased region" description="Polar residues" evidence="5">
    <location>
        <begin position="15"/>
        <end position="25"/>
    </location>
</feature>
<dbReference type="Pfam" id="PF10453">
    <property type="entry name" value="NUFIP1"/>
    <property type="match status" value="1"/>
</dbReference>
<evidence type="ECO:0000256" key="2">
    <source>
        <dbReference type="ARBA" id="ARBA00022771"/>
    </source>
</evidence>
<dbReference type="eggNOG" id="ENOG502SA4F">
    <property type="taxonomic scope" value="Eukaryota"/>
</dbReference>
<sequence>MSYFYAPPPPPPPSNSGTAPTPTFTSKHREEDEEDEESLLAKKLAANGPVPIQGTSVLLITPEDIEKWRAERRQNWPTRKRVQEKQEKEREQQTKKQKTNPGDMDKLPTANNSNKESGPKKCSFFMKTGKCRFGDKCRFSHDKSGATATGSASSGGAPAPPADHASKVYRRYQPPKKMPLYKKLFRTDIMKENETLLAFINHLNEQGLLD</sequence>
<evidence type="ECO:0000256" key="4">
    <source>
        <dbReference type="PROSITE-ProRule" id="PRU00723"/>
    </source>
</evidence>
<dbReference type="Gene3D" id="2.30.30.1190">
    <property type="match status" value="1"/>
</dbReference>
<feature type="domain" description="C3H1-type" evidence="6">
    <location>
        <begin position="116"/>
        <end position="144"/>
    </location>
</feature>
<dbReference type="SMART" id="SM00356">
    <property type="entry name" value="ZnF_C3H1"/>
    <property type="match status" value="1"/>
</dbReference>
<evidence type="ECO:0000256" key="1">
    <source>
        <dbReference type="ARBA" id="ARBA00022723"/>
    </source>
</evidence>
<dbReference type="GO" id="GO:0008270">
    <property type="term" value="F:zinc ion binding"/>
    <property type="evidence" value="ECO:0007669"/>
    <property type="project" value="UniProtKB-KW"/>
</dbReference>
<feature type="zinc finger region" description="C3H1-type" evidence="4">
    <location>
        <begin position="116"/>
        <end position="144"/>
    </location>
</feature>
<dbReference type="Pfam" id="PF00642">
    <property type="entry name" value="zf-CCCH"/>
    <property type="match status" value="1"/>
</dbReference>
<accession>A0A1D8NLB3</accession>
<dbReference type="Proteomes" id="UP000182444">
    <property type="component" value="Chromosome 1F"/>
</dbReference>
<feature type="compositionally biased region" description="Pro residues" evidence="5">
    <location>
        <begin position="1"/>
        <end position="14"/>
    </location>
</feature>
<feature type="region of interest" description="Disordered" evidence="5">
    <location>
        <begin position="142"/>
        <end position="171"/>
    </location>
</feature>
<evidence type="ECO:0000313" key="9">
    <source>
        <dbReference type="Proteomes" id="UP000182444"/>
    </source>
</evidence>
<dbReference type="InterPro" id="IPR019496">
    <property type="entry name" value="NUFIP1_cons_dom"/>
</dbReference>
<dbReference type="AlphaFoldDB" id="A0A1D8NLB3"/>
<evidence type="ECO:0000256" key="3">
    <source>
        <dbReference type="ARBA" id="ARBA00022833"/>
    </source>
</evidence>
<dbReference type="SUPFAM" id="SSF90229">
    <property type="entry name" value="CCCH zinc finger"/>
    <property type="match status" value="1"/>
</dbReference>
<dbReference type="Proteomes" id="UP000256601">
    <property type="component" value="Unassembled WGS sequence"/>
</dbReference>
<evidence type="ECO:0000256" key="5">
    <source>
        <dbReference type="SAM" id="MobiDB-lite"/>
    </source>
</evidence>
<dbReference type="PROSITE" id="PS50103">
    <property type="entry name" value="ZF_C3H1"/>
    <property type="match status" value="1"/>
</dbReference>
<evidence type="ECO:0000313" key="7">
    <source>
        <dbReference type="EMBL" id="AOW06427.1"/>
    </source>
</evidence>
<evidence type="ECO:0000313" key="10">
    <source>
        <dbReference type="Proteomes" id="UP000256601"/>
    </source>
</evidence>
<evidence type="ECO:0000313" key="8">
    <source>
        <dbReference type="EMBL" id="RDW25431.1"/>
    </source>
</evidence>
<keyword evidence="3 4" id="KW-0862">Zinc</keyword>
<feature type="compositionally biased region" description="Basic and acidic residues" evidence="5">
    <location>
        <begin position="64"/>
        <end position="74"/>
    </location>
</feature>